<dbReference type="InterPro" id="IPR000182">
    <property type="entry name" value="GNAT_dom"/>
</dbReference>
<dbReference type="CDD" id="cd04301">
    <property type="entry name" value="NAT_SF"/>
    <property type="match status" value="1"/>
</dbReference>
<dbReference type="InterPro" id="IPR050680">
    <property type="entry name" value="YpeA/RimI_acetyltransf"/>
</dbReference>
<evidence type="ECO:0000259" key="3">
    <source>
        <dbReference type="PROSITE" id="PS51186"/>
    </source>
</evidence>
<gene>
    <name evidence="4" type="ORF">WP8S17C03_41820</name>
</gene>
<evidence type="ECO:0000256" key="2">
    <source>
        <dbReference type="ARBA" id="ARBA00023315"/>
    </source>
</evidence>
<organism evidence="4 5">
    <name type="scientific">Metapseudomonas otitidis</name>
    <dbReference type="NCBI Taxonomy" id="319939"/>
    <lineage>
        <taxon>Bacteria</taxon>
        <taxon>Pseudomonadati</taxon>
        <taxon>Pseudomonadota</taxon>
        <taxon>Gammaproteobacteria</taxon>
        <taxon>Pseudomonadales</taxon>
        <taxon>Pseudomonadaceae</taxon>
        <taxon>Metapseudomonas</taxon>
    </lineage>
</organism>
<proteinExistence type="predicted"/>
<feature type="domain" description="N-acetyltransferase" evidence="3">
    <location>
        <begin position="5"/>
        <end position="152"/>
    </location>
</feature>
<dbReference type="PANTHER" id="PTHR43420">
    <property type="entry name" value="ACETYLTRANSFERASE"/>
    <property type="match status" value="1"/>
</dbReference>
<dbReference type="PANTHER" id="PTHR43420:SF47">
    <property type="entry name" value="N-ACETYLTRANSFERASE DOMAIN-CONTAINING PROTEIN"/>
    <property type="match status" value="1"/>
</dbReference>
<protein>
    <recommendedName>
        <fullName evidence="3">N-acetyltransferase domain-containing protein</fullName>
    </recommendedName>
</protein>
<dbReference type="Pfam" id="PF00583">
    <property type="entry name" value="Acetyltransf_1"/>
    <property type="match status" value="1"/>
</dbReference>
<dbReference type="EMBL" id="AP022213">
    <property type="protein sequence ID" value="BBT18133.1"/>
    <property type="molecule type" value="Genomic_DNA"/>
</dbReference>
<reference evidence="4 5" key="1">
    <citation type="submission" date="2019-12" db="EMBL/GenBank/DDBJ databases">
        <title>complete genome sequences of Pseudomonas otitidis str. WP8-S17-CRE-03 isolated from wastewater treatment plant effluent.</title>
        <authorList>
            <person name="Sekizuka T."/>
            <person name="Itokawa K."/>
            <person name="Yatsu K."/>
            <person name="Inamine Y."/>
            <person name="Kuroda M."/>
        </authorList>
    </citation>
    <scope>NUCLEOTIDE SEQUENCE [LARGE SCALE GENOMIC DNA]</scope>
    <source>
        <strain evidence="4 5">WP8-S17-CRE-03</strain>
    </source>
</reference>
<name>A0A6S5RT80_9GAMM</name>
<dbReference type="Gene3D" id="3.40.630.30">
    <property type="match status" value="1"/>
</dbReference>
<dbReference type="SUPFAM" id="SSF55729">
    <property type="entry name" value="Acyl-CoA N-acyltransferases (Nat)"/>
    <property type="match status" value="1"/>
</dbReference>
<dbReference type="InterPro" id="IPR016181">
    <property type="entry name" value="Acyl_CoA_acyltransferase"/>
</dbReference>
<dbReference type="GO" id="GO:0016747">
    <property type="term" value="F:acyltransferase activity, transferring groups other than amino-acyl groups"/>
    <property type="evidence" value="ECO:0007669"/>
    <property type="project" value="InterPro"/>
</dbReference>
<dbReference type="AlphaFoldDB" id="A0A6S5RT80"/>
<evidence type="ECO:0000256" key="1">
    <source>
        <dbReference type="ARBA" id="ARBA00022679"/>
    </source>
</evidence>
<accession>A0A6S5RT80</accession>
<dbReference type="Proteomes" id="UP000515591">
    <property type="component" value="Chromosome"/>
</dbReference>
<evidence type="ECO:0000313" key="4">
    <source>
        <dbReference type="EMBL" id="BBT18133.1"/>
    </source>
</evidence>
<keyword evidence="2" id="KW-0012">Acyltransferase</keyword>
<sequence length="152" mass="17358">MGFLRALYGSTREDELRRVPWERAAKDAFLDQQFAAQHGYYQAHYQGADFSLILKGDQPIGRLYLFRGPVTYNLIDIALLAEWRGRGIGSHLLEQVLAEADAQGCSIRLFVEPENPARRLYERLGFRETGRHQVYLQMSRGALSPLELETTA</sequence>
<keyword evidence="1" id="KW-0808">Transferase</keyword>
<dbReference type="PROSITE" id="PS51186">
    <property type="entry name" value="GNAT"/>
    <property type="match status" value="1"/>
</dbReference>
<evidence type="ECO:0000313" key="5">
    <source>
        <dbReference type="Proteomes" id="UP000515591"/>
    </source>
</evidence>